<evidence type="ECO:0000256" key="1">
    <source>
        <dbReference type="ARBA" id="ARBA00022679"/>
    </source>
</evidence>
<dbReference type="GO" id="GO:0016747">
    <property type="term" value="F:acyltransferase activity, transferring groups other than amino-acyl groups"/>
    <property type="evidence" value="ECO:0007669"/>
    <property type="project" value="InterPro"/>
</dbReference>
<proteinExistence type="predicted"/>
<dbReference type="PANTHER" id="PTHR43877">
    <property type="entry name" value="AMINOALKYLPHOSPHONATE N-ACETYLTRANSFERASE-RELATED-RELATED"/>
    <property type="match status" value="1"/>
</dbReference>
<dbReference type="InterPro" id="IPR016181">
    <property type="entry name" value="Acyl_CoA_acyltransferase"/>
</dbReference>
<dbReference type="InterPro" id="IPR050832">
    <property type="entry name" value="Bact_Acetyltransf"/>
</dbReference>
<keyword evidence="2" id="KW-0012">Acyltransferase</keyword>
<dbReference type="InterPro" id="IPR000182">
    <property type="entry name" value="GNAT_dom"/>
</dbReference>
<sequence length="162" mass="17786">MWEWWEVVDYGIVRAGEGDVGALVRLSSALFREDGGMRDPFTDVGWPEREGRDHFLSLVSRPDALCLLSKGSGPPVGYLAGYIREPTTVRPVRVAELQSMYVEAGRCNRGVGSALVSGFRYWAAGQGAELISVTAHASNEGAVRFYARHGFLPRSTTFEMSV</sequence>
<evidence type="ECO:0000313" key="4">
    <source>
        <dbReference type="EMBL" id="CAA9400812.1"/>
    </source>
</evidence>
<dbReference type="Gene3D" id="3.40.630.30">
    <property type="match status" value="1"/>
</dbReference>
<protein>
    <recommendedName>
        <fullName evidence="3">N-acetyltransferase domain-containing protein</fullName>
    </recommendedName>
</protein>
<dbReference type="PROSITE" id="PS51186">
    <property type="entry name" value="GNAT"/>
    <property type="match status" value="1"/>
</dbReference>
<name>A0A6J4NYC7_9ACTN</name>
<dbReference type="Pfam" id="PF00583">
    <property type="entry name" value="Acetyltransf_1"/>
    <property type="match status" value="1"/>
</dbReference>
<gene>
    <name evidence="4" type="ORF">AVDCRST_MAG03-1206</name>
</gene>
<dbReference type="SUPFAM" id="SSF55729">
    <property type="entry name" value="Acyl-CoA N-acyltransferases (Nat)"/>
    <property type="match status" value="1"/>
</dbReference>
<reference evidence="4" key="1">
    <citation type="submission" date="2020-02" db="EMBL/GenBank/DDBJ databases">
        <authorList>
            <person name="Meier V. D."/>
        </authorList>
    </citation>
    <scope>NUCLEOTIDE SEQUENCE</scope>
    <source>
        <strain evidence="4">AVDCRST_MAG03</strain>
    </source>
</reference>
<evidence type="ECO:0000259" key="3">
    <source>
        <dbReference type="PROSITE" id="PS51186"/>
    </source>
</evidence>
<organism evidence="4">
    <name type="scientific">uncultured Rubrobacteraceae bacterium</name>
    <dbReference type="NCBI Taxonomy" id="349277"/>
    <lineage>
        <taxon>Bacteria</taxon>
        <taxon>Bacillati</taxon>
        <taxon>Actinomycetota</taxon>
        <taxon>Rubrobacteria</taxon>
        <taxon>Rubrobacterales</taxon>
        <taxon>Rubrobacteraceae</taxon>
        <taxon>environmental samples</taxon>
    </lineage>
</organism>
<dbReference type="EMBL" id="CADCUT010000068">
    <property type="protein sequence ID" value="CAA9400812.1"/>
    <property type="molecule type" value="Genomic_DNA"/>
</dbReference>
<accession>A0A6J4NYC7</accession>
<evidence type="ECO:0000256" key="2">
    <source>
        <dbReference type="ARBA" id="ARBA00023315"/>
    </source>
</evidence>
<dbReference type="AlphaFoldDB" id="A0A6J4NYC7"/>
<feature type="domain" description="N-acetyltransferase" evidence="3">
    <location>
        <begin position="10"/>
        <end position="162"/>
    </location>
</feature>
<keyword evidence="1" id="KW-0808">Transferase</keyword>